<keyword evidence="5 10" id="KW-0418">Kinase</keyword>
<dbReference type="InterPro" id="IPR027417">
    <property type="entry name" value="P-loop_NTPase"/>
</dbReference>
<comment type="catalytic activity">
    <reaction evidence="8">
        <text>L-tyrosyl-[protein] + ATP = O-phospho-L-tyrosyl-[protein] + ADP + H(+)</text>
        <dbReference type="Rhea" id="RHEA:10596"/>
        <dbReference type="Rhea" id="RHEA-COMP:10136"/>
        <dbReference type="Rhea" id="RHEA-COMP:20101"/>
        <dbReference type="ChEBI" id="CHEBI:15378"/>
        <dbReference type="ChEBI" id="CHEBI:30616"/>
        <dbReference type="ChEBI" id="CHEBI:46858"/>
        <dbReference type="ChEBI" id="CHEBI:61978"/>
        <dbReference type="ChEBI" id="CHEBI:456216"/>
        <dbReference type="EC" id="2.7.10.2"/>
    </reaction>
</comment>
<dbReference type="FunFam" id="3.40.50.300:FF:000527">
    <property type="entry name" value="Tyrosine-protein kinase etk"/>
    <property type="match status" value="1"/>
</dbReference>
<gene>
    <name evidence="10" type="ORF">EC501_01040</name>
</gene>
<evidence type="ECO:0000256" key="6">
    <source>
        <dbReference type="ARBA" id="ARBA00022840"/>
    </source>
</evidence>
<protein>
    <recommendedName>
        <fullName evidence="2">non-specific protein-tyrosine kinase</fullName>
        <ecNumber evidence="2">2.7.10.2</ecNumber>
    </recommendedName>
</protein>
<dbReference type="EC" id="2.7.10.2" evidence="2"/>
<dbReference type="GO" id="GO:0004715">
    <property type="term" value="F:non-membrane spanning protein tyrosine kinase activity"/>
    <property type="evidence" value="ECO:0007669"/>
    <property type="project" value="UniProtKB-EC"/>
</dbReference>
<organism evidence="10 11">
    <name type="scientific">Lysinibacillus halotolerans</name>
    <dbReference type="NCBI Taxonomy" id="1368476"/>
    <lineage>
        <taxon>Bacteria</taxon>
        <taxon>Bacillati</taxon>
        <taxon>Bacillota</taxon>
        <taxon>Bacilli</taxon>
        <taxon>Bacillales</taxon>
        <taxon>Bacillaceae</taxon>
        <taxon>Lysinibacillus</taxon>
    </lineage>
</organism>
<reference evidence="10 11" key="1">
    <citation type="journal article" date="2014" name="Int. J. Syst. Evol. Microbiol.">
        <title>Lysinibacillus halotolerans sp. nov., isolated from saline-alkaline soil.</title>
        <authorList>
            <person name="Kong D."/>
            <person name="Wang Y."/>
            <person name="Zhao B."/>
            <person name="Li Y."/>
            <person name="Song J."/>
            <person name="Zhai Y."/>
            <person name="Zhang C."/>
            <person name="Wang H."/>
            <person name="Chen X."/>
            <person name="Zhao B."/>
            <person name="Ruan Z."/>
        </authorList>
    </citation>
    <scope>NUCLEOTIDE SEQUENCE [LARGE SCALE GENOMIC DNA]</scope>
    <source>
        <strain evidence="10 11">MCCC 1A12703</strain>
    </source>
</reference>
<feature type="domain" description="AAA" evidence="9">
    <location>
        <begin position="57"/>
        <end position="186"/>
    </location>
</feature>
<dbReference type="PANTHER" id="PTHR32309:SF13">
    <property type="entry name" value="FERRIC ENTEROBACTIN TRANSPORT PROTEIN FEPE"/>
    <property type="match status" value="1"/>
</dbReference>
<evidence type="ECO:0000256" key="4">
    <source>
        <dbReference type="ARBA" id="ARBA00022741"/>
    </source>
</evidence>
<keyword evidence="7" id="KW-0829">Tyrosine-protein kinase</keyword>
<dbReference type="PANTHER" id="PTHR32309">
    <property type="entry name" value="TYROSINE-PROTEIN KINASE"/>
    <property type="match status" value="1"/>
</dbReference>
<dbReference type="OrthoDB" id="9794577at2"/>
<comment type="similarity">
    <text evidence="1">Belongs to the CpsD/CapB family.</text>
</comment>
<name>A0A3M8HH33_9BACI</name>
<evidence type="ECO:0000256" key="1">
    <source>
        <dbReference type="ARBA" id="ARBA00007316"/>
    </source>
</evidence>
<evidence type="ECO:0000259" key="9">
    <source>
        <dbReference type="Pfam" id="PF13614"/>
    </source>
</evidence>
<dbReference type="CDD" id="cd05387">
    <property type="entry name" value="BY-kinase"/>
    <property type="match status" value="1"/>
</dbReference>
<dbReference type="AlphaFoldDB" id="A0A3M8HH33"/>
<dbReference type="SUPFAM" id="SSF52540">
    <property type="entry name" value="P-loop containing nucleoside triphosphate hydrolases"/>
    <property type="match status" value="1"/>
</dbReference>
<proteinExistence type="inferred from homology"/>
<evidence type="ECO:0000256" key="8">
    <source>
        <dbReference type="ARBA" id="ARBA00051245"/>
    </source>
</evidence>
<dbReference type="InterPro" id="IPR025669">
    <property type="entry name" value="AAA_dom"/>
</dbReference>
<comment type="caution">
    <text evidence="10">The sequence shown here is derived from an EMBL/GenBank/DDBJ whole genome shotgun (WGS) entry which is preliminary data.</text>
</comment>
<dbReference type="NCBIfam" id="TIGR01007">
    <property type="entry name" value="eps_fam"/>
    <property type="match status" value="1"/>
</dbReference>
<keyword evidence="6" id="KW-0067">ATP-binding</keyword>
<evidence type="ECO:0000256" key="2">
    <source>
        <dbReference type="ARBA" id="ARBA00011903"/>
    </source>
</evidence>
<dbReference type="Proteomes" id="UP000279909">
    <property type="component" value="Unassembled WGS sequence"/>
</dbReference>
<evidence type="ECO:0000313" key="11">
    <source>
        <dbReference type="Proteomes" id="UP000279909"/>
    </source>
</evidence>
<keyword evidence="3 10" id="KW-0808">Transferase</keyword>
<dbReference type="GO" id="GO:0005524">
    <property type="term" value="F:ATP binding"/>
    <property type="evidence" value="ECO:0007669"/>
    <property type="project" value="UniProtKB-KW"/>
</dbReference>
<dbReference type="GO" id="GO:0005886">
    <property type="term" value="C:plasma membrane"/>
    <property type="evidence" value="ECO:0007669"/>
    <property type="project" value="TreeGrafter"/>
</dbReference>
<dbReference type="EMBL" id="RHLQ01000001">
    <property type="protein sequence ID" value="RND01786.1"/>
    <property type="molecule type" value="Genomic_DNA"/>
</dbReference>
<dbReference type="Pfam" id="PF13614">
    <property type="entry name" value="AAA_31"/>
    <property type="match status" value="1"/>
</dbReference>
<evidence type="ECO:0000313" key="10">
    <source>
        <dbReference type="EMBL" id="RND01786.1"/>
    </source>
</evidence>
<dbReference type="GO" id="GO:0042802">
    <property type="term" value="F:identical protein binding"/>
    <property type="evidence" value="ECO:0007669"/>
    <property type="project" value="UniProtKB-ARBA"/>
</dbReference>
<keyword evidence="11" id="KW-1185">Reference proteome</keyword>
<dbReference type="InterPro" id="IPR050445">
    <property type="entry name" value="Bact_polysacc_biosynth/exp"/>
</dbReference>
<evidence type="ECO:0000256" key="7">
    <source>
        <dbReference type="ARBA" id="ARBA00023137"/>
    </source>
</evidence>
<evidence type="ECO:0000256" key="3">
    <source>
        <dbReference type="ARBA" id="ARBA00022679"/>
    </source>
</evidence>
<dbReference type="InterPro" id="IPR005702">
    <property type="entry name" value="Wzc-like_C"/>
</dbReference>
<evidence type="ECO:0000256" key="5">
    <source>
        <dbReference type="ARBA" id="ARBA00022777"/>
    </source>
</evidence>
<accession>A0A3M8HH33</accession>
<keyword evidence="4" id="KW-0547">Nucleotide-binding</keyword>
<sequence length="228" mass="25506">MFRKKRRRNTMARKVIVKENPKSVIAEQYRTIRTNINFSMPDSDFKTILVTSAGPSEGKSTTAANIAGVFSGEDKRIILVDADMRKPTSHHTFKVSNIYGLSGVLTRQCELSDAIQQTDIQGLYVLPSGAIPPNPAELLDSNRMNQLLETLKSQFDLIIFDTPPILTVTDSQILSNKCDATILVINSGKTEKEMAVKAKEMLTLSKANMIGVVLNNFTIEKNHYFYYQ</sequence>
<dbReference type="Gene3D" id="3.40.50.300">
    <property type="entry name" value="P-loop containing nucleotide triphosphate hydrolases"/>
    <property type="match status" value="1"/>
</dbReference>